<dbReference type="GO" id="GO:0005524">
    <property type="term" value="F:ATP binding"/>
    <property type="evidence" value="ECO:0007669"/>
    <property type="project" value="UniProtKB-KW"/>
</dbReference>
<dbReference type="PANTHER" id="PTHR11059:SF0">
    <property type="entry name" value="DNA REPAIR PROTEIN RECN"/>
    <property type="match status" value="1"/>
</dbReference>
<organism evidence="12 13">
    <name type="scientific">Candidatus Avelusimicrobium gallicola</name>
    <dbReference type="NCBI Taxonomy" id="2562704"/>
    <lineage>
        <taxon>Bacteria</taxon>
        <taxon>Pseudomonadati</taxon>
        <taxon>Elusimicrobiota</taxon>
        <taxon>Elusimicrobia</taxon>
        <taxon>Elusimicrobiales</taxon>
        <taxon>Elusimicrobiaceae</taxon>
        <taxon>Candidatus Avelusimicrobium</taxon>
    </lineage>
</organism>
<dbReference type="NCBIfam" id="NF008121">
    <property type="entry name" value="PRK10869.1"/>
    <property type="match status" value="1"/>
</dbReference>
<evidence type="ECO:0000256" key="3">
    <source>
        <dbReference type="ARBA" id="ARBA00021315"/>
    </source>
</evidence>
<dbReference type="Pfam" id="PF02463">
    <property type="entry name" value="SMC_N"/>
    <property type="match status" value="1"/>
</dbReference>
<proteinExistence type="inferred from homology"/>
<sequence>MLVRLHVQNFAIISDLTLDFAPGLNVFSGETGAGKSIVIEALGFVLGARGDVSAIKDGADKMTASAVFSSTDLPAALRKEHQIAADVFTLKRELDRKGKSKAFIEGRPATVSALAQLGKALVDFHGQHDHQSLLHASVHLMLLDQFAGHGALVQKTQDAYRQMQNAAAKLDAARMSSQERERLLDMSQYQLKEIEDVNPTADEDLQLEQNLPKMKHAGRLLELAQNAYEELYAAEDSATSRAGKALREVQNMAELDDHLNALAQDLNSALLTLEDAASTLGSYKDDINLDPQTLDRMLARHEKIKRLKAKYGPEITDVLETARTLREKIDLLQHGEEHEQELLKELEQARQNLLALAGELHDKRMRAAQRLAARISEEIRPLGFNAIRFSVAVEMDEENLGPTGADKVEFLFSPNPGQALRPLKNIASGGEISRVMLGLKTVLAPTVPVMVFDEVDAGIGGETGHLVGQKLHQAAHGRQVLCVTHLAQVAAQADQNFYVSKKASKNATDVSIQPLSGEKLTAEIARMLGGGDKHSAAFSHAKELLADAKRI</sequence>
<keyword evidence="10" id="KW-0175">Coiled coil</keyword>
<reference evidence="13" key="1">
    <citation type="submission" date="2017-04" db="EMBL/GenBank/DDBJ databases">
        <title>Function of individual gut microbiota members based on whole genome sequencing of pure cultures obtained from chicken caecum.</title>
        <authorList>
            <person name="Medvecky M."/>
            <person name="Cejkova D."/>
            <person name="Polansky O."/>
            <person name="Karasova D."/>
            <person name="Kubasova T."/>
            <person name="Cizek A."/>
            <person name="Rychlik I."/>
        </authorList>
    </citation>
    <scope>NUCLEOTIDE SEQUENCE [LARGE SCALE GENOMIC DNA]</scope>
    <source>
        <strain evidence="13">An273</strain>
    </source>
</reference>
<evidence type="ECO:0000256" key="8">
    <source>
        <dbReference type="ARBA" id="ARBA00033408"/>
    </source>
</evidence>
<keyword evidence="4" id="KW-0547">Nucleotide-binding</keyword>
<gene>
    <name evidence="12" type="ORF">B5F75_01760</name>
</gene>
<dbReference type="Proteomes" id="UP000196368">
    <property type="component" value="Unassembled WGS sequence"/>
</dbReference>
<evidence type="ECO:0000256" key="4">
    <source>
        <dbReference type="ARBA" id="ARBA00022741"/>
    </source>
</evidence>
<comment type="similarity">
    <text evidence="2 9">Belongs to the RecN family.</text>
</comment>
<dbReference type="GO" id="GO:0006310">
    <property type="term" value="P:DNA recombination"/>
    <property type="evidence" value="ECO:0007669"/>
    <property type="project" value="InterPro"/>
</dbReference>
<keyword evidence="5 9" id="KW-0227">DNA damage</keyword>
<dbReference type="OrthoDB" id="9806954at2"/>
<evidence type="ECO:0000256" key="10">
    <source>
        <dbReference type="SAM" id="Coils"/>
    </source>
</evidence>
<dbReference type="GO" id="GO:0043590">
    <property type="term" value="C:bacterial nucleoid"/>
    <property type="evidence" value="ECO:0007669"/>
    <property type="project" value="TreeGrafter"/>
</dbReference>
<dbReference type="CDD" id="cd03241">
    <property type="entry name" value="ABC_RecN"/>
    <property type="match status" value="2"/>
</dbReference>
<dbReference type="InterPro" id="IPR003395">
    <property type="entry name" value="RecF/RecN/SMC_N"/>
</dbReference>
<dbReference type="NCBIfam" id="TIGR00634">
    <property type="entry name" value="recN"/>
    <property type="match status" value="1"/>
</dbReference>
<accession>A0A1Y4DEF1</accession>
<name>A0A1Y4DEF1_9BACT</name>
<dbReference type="Gene3D" id="3.40.50.300">
    <property type="entry name" value="P-loop containing nucleotide triphosphate hydrolases"/>
    <property type="match status" value="2"/>
</dbReference>
<protein>
    <recommendedName>
        <fullName evidence="3 9">DNA repair protein RecN</fullName>
    </recommendedName>
    <alternativeName>
        <fullName evidence="8 9">Recombination protein N</fullName>
    </alternativeName>
</protein>
<dbReference type="PANTHER" id="PTHR11059">
    <property type="entry name" value="DNA REPAIR PROTEIN RECN"/>
    <property type="match status" value="1"/>
</dbReference>
<dbReference type="GO" id="GO:0006281">
    <property type="term" value="P:DNA repair"/>
    <property type="evidence" value="ECO:0007669"/>
    <property type="project" value="UniProtKB-KW"/>
</dbReference>
<dbReference type="PIRSF" id="PIRSF003128">
    <property type="entry name" value="RecN"/>
    <property type="match status" value="1"/>
</dbReference>
<dbReference type="SUPFAM" id="SSF52540">
    <property type="entry name" value="P-loop containing nucleoside triphosphate hydrolases"/>
    <property type="match status" value="1"/>
</dbReference>
<keyword evidence="6" id="KW-0067">ATP-binding</keyword>
<dbReference type="InterPro" id="IPR027417">
    <property type="entry name" value="P-loop_NTPase"/>
</dbReference>
<comment type="caution">
    <text evidence="12">The sequence shown here is derived from an EMBL/GenBank/DDBJ whole genome shotgun (WGS) entry which is preliminary data.</text>
</comment>
<feature type="coiled-coil region" evidence="10">
    <location>
        <begin position="332"/>
        <end position="363"/>
    </location>
</feature>
<evidence type="ECO:0000256" key="5">
    <source>
        <dbReference type="ARBA" id="ARBA00022763"/>
    </source>
</evidence>
<dbReference type="GO" id="GO:0009432">
    <property type="term" value="P:SOS response"/>
    <property type="evidence" value="ECO:0007669"/>
    <property type="project" value="TreeGrafter"/>
</dbReference>
<dbReference type="RefSeq" id="WP_087287007.1">
    <property type="nucleotide sequence ID" value="NZ_NFJD01000001.1"/>
</dbReference>
<evidence type="ECO:0000256" key="6">
    <source>
        <dbReference type="ARBA" id="ARBA00022840"/>
    </source>
</evidence>
<dbReference type="EMBL" id="NFJD01000001">
    <property type="protein sequence ID" value="OUO57524.1"/>
    <property type="molecule type" value="Genomic_DNA"/>
</dbReference>
<dbReference type="InterPro" id="IPR004604">
    <property type="entry name" value="DNA_recomb/repair_RecN"/>
</dbReference>
<feature type="domain" description="RecF/RecN/SMC N-terminal" evidence="11">
    <location>
        <begin position="2"/>
        <end position="504"/>
    </location>
</feature>
<comment type="function">
    <text evidence="1 9">May be involved in recombinational repair of damaged DNA.</text>
</comment>
<dbReference type="FunFam" id="3.40.50.300:FF:000319">
    <property type="entry name" value="DNA repair protein RecN"/>
    <property type="match status" value="1"/>
</dbReference>
<evidence type="ECO:0000256" key="9">
    <source>
        <dbReference type="PIRNR" id="PIRNR003128"/>
    </source>
</evidence>
<dbReference type="AlphaFoldDB" id="A0A1Y4DEF1"/>
<evidence type="ECO:0000256" key="1">
    <source>
        <dbReference type="ARBA" id="ARBA00003618"/>
    </source>
</evidence>
<evidence type="ECO:0000259" key="11">
    <source>
        <dbReference type="Pfam" id="PF02463"/>
    </source>
</evidence>
<keyword evidence="7 9" id="KW-0234">DNA repair</keyword>
<evidence type="ECO:0000256" key="7">
    <source>
        <dbReference type="ARBA" id="ARBA00023204"/>
    </source>
</evidence>
<evidence type="ECO:0000313" key="12">
    <source>
        <dbReference type="EMBL" id="OUO57524.1"/>
    </source>
</evidence>
<keyword evidence="13" id="KW-1185">Reference proteome</keyword>
<evidence type="ECO:0000256" key="2">
    <source>
        <dbReference type="ARBA" id="ARBA00009441"/>
    </source>
</evidence>
<evidence type="ECO:0000313" key="13">
    <source>
        <dbReference type="Proteomes" id="UP000196368"/>
    </source>
</evidence>
<dbReference type="FunFam" id="3.40.50.300:FF:000356">
    <property type="entry name" value="DNA repair protein RecN"/>
    <property type="match status" value="1"/>
</dbReference>